<dbReference type="EMBL" id="PFGW01000020">
    <property type="protein sequence ID" value="PIW74764.1"/>
    <property type="molecule type" value="Genomic_DNA"/>
</dbReference>
<comment type="caution">
    <text evidence="2">The sequence shown here is derived from an EMBL/GenBank/DDBJ whole genome shotgun (WGS) entry which is preliminary data.</text>
</comment>
<keyword evidence="1" id="KW-0472">Membrane</keyword>
<dbReference type="Proteomes" id="UP000231673">
    <property type="component" value="Unassembled WGS sequence"/>
</dbReference>
<accession>A0A2M7IE35</accession>
<evidence type="ECO:0000256" key="1">
    <source>
        <dbReference type="SAM" id="Phobius"/>
    </source>
</evidence>
<evidence type="ECO:0000313" key="2">
    <source>
        <dbReference type="EMBL" id="PIW74764.1"/>
    </source>
</evidence>
<feature type="transmembrane region" description="Helical" evidence="1">
    <location>
        <begin position="54"/>
        <end position="81"/>
    </location>
</feature>
<reference evidence="3" key="1">
    <citation type="submission" date="2017-09" db="EMBL/GenBank/DDBJ databases">
        <title>Depth-based differentiation of microbial function through sediment-hosted aquifers and enrichment of novel symbionts in the deep terrestrial subsurface.</title>
        <authorList>
            <person name="Probst A.J."/>
            <person name="Ladd B."/>
            <person name="Jarett J.K."/>
            <person name="Geller-Mcgrath D.E."/>
            <person name="Sieber C.M.K."/>
            <person name="Emerson J.B."/>
            <person name="Anantharaman K."/>
            <person name="Thomas B.C."/>
            <person name="Malmstrom R."/>
            <person name="Stieglmeier M."/>
            <person name="Klingl A."/>
            <person name="Woyke T."/>
            <person name="Ryan C.M."/>
            <person name="Banfield J.F."/>
        </authorList>
    </citation>
    <scope>NUCLEOTIDE SEQUENCE [LARGE SCALE GENOMIC DNA]</scope>
</reference>
<keyword evidence="1" id="KW-1133">Transmembrane helix</keyword>
<dbReference type="AlphaFoldDB" id="A0A2M7IE35"/>
<proteinExistence type="predicted"/>
<protein>
    <submittedName>
        <fullName evidence="2">Uncharacterized protein</fullName>
    </submittedName>
</protein>
<organism evidence="2 3">
    <name type="scientific">Candidatus Portnoybacteria bacterium CG_4_8_14_3_um_filter_44_15</name>
    <dbReference type="NCBI Taxonomy" id="1974803"/>
    <lineage>
        <taxon>Bacteria</taxon>
        <taxon>Candidatus Portnoyibacteriota</taxon>
    </lineage>
</organism>
<evidence type="ECO:0000313" key="3">
    <source>
        <dbReference type="Proteomes" id="UP000231673"/>
    </source>
</evidence>
<feature type="transmembrane region" description="Helical" evidence="1">
    <location>
        <begin position="102"/>
        <end position="122"/>
    </location>
</feature>
<sequence>MADYTEQLNQARTQEKKDEKEDNLAGQIGTINQITNVEFILILLLAIAKDVLDWILLFALGLGLFLSRITNLFVTAILWIWCFSRLHKFPTKRFIGSFSIEMLPVIGDLSPTWTIFIVTIWIEQRIYLPKLLKRASKSTK</sequence>
<name>A0A2M7IE35_9BACT</name>
<gene>
    <name evidence="2" type="ORF">CO003_00930</name>
</gene>
<keyword evidence="1" id="KW-0812">Transmembrane</keyword>